<evidence type="ECO:0000256" key="1">
    <source>
        <dbReference type="ARBA" id="ARBA00004123"/>
    </source>
</evidence>
<dbReference type="SMART" id="SM00389">
    <property type="entry name" value="HOX"/>
    <property type="match status" value="1"/>
</dbReference>
<proteinExistence type="predicted"/>
<dbReference type="Proteomes" id="UP001168990">
    <property type="component" value="Unassembled WGS sequence"/>
</dbReference>
<feature type="DNA-binding region" description="Homeobox" evidence="5">
    <location>
        <begin position="126"/>
        <end position="185"/>
    </location>
</feature>
<dbReference type="GO" id="GO:0003677">
    <property type="term" value="F:DNA binding"/>
    <property type="evidence" value="ECO:0007669"/>
    <property type="project" value="UniProtKB-UniRule"/>
</dbReference>
<reference evidence="9" key="1">
    <citation type="journal article" date="2023" name="bioRxiv">
        <title>Scaffold-level genome assemblies of two parasitoid biocontrol wasps reveal the parthenogenesis mechanism and an associated novel virus.</title>
        <authorList>
            <person name="Inwood S."/>
            <person name="Skelly J."/>
            <person name="Guhlin J."/>
            <person name="Harrop T."/>
            <person name="Goldson S."/>
            <person name="Dearden P."/>
        </authorList>
    </citation>
    <scope>NUCLEOTIDE SEQUENCE</scope>
    <source>
        <strain evidence="9">Irish</strain>
        <tissue evidence="9">Whole body</tissue>
    </source>
</reference>
<reference evidence="9" key="2">
    <citation type="submission" date="2023-03" db="EMBL/GenBank/DDBJ databases">
        <authorList>
            <person name="Inwood S.N."/>
            <person name="Skelly J.G."/>
            <person name="Guhlin J."/>
            <person name="Harrop T.W.R."/>
            <person name="Goldson S.G."/>
            <person name="Dearden P.K."/>
        </authorList>
    </citation>
    <scope>NUCLEOTIDE SEQUENCE</scope>
    <source>
        <strain evidence="9">Irish</strain>
        <tissue evidence="9">Whole body</tissue>
    </source>
</reference>
<dbReference type="InterPro" id="IPR001356">
    <property type="entry name" value="HD"/>
</dbReference>
<comment type="caution">
    <text evidence="9">The sequence shown here is derived from an EMBL/GenBank/DDBJ whole genome shotgun (WGS) entry which is preliminary data.</text>
</comment>
<dbReference type="PRINTS" id="PR00024">
    <property type="entry name" value="HOMEOBOX"/>
</dbReference>
<organism evidence="9 10">
    <name type="scientific">Microctonus aethiopoides</name>
    <dbReference type="NCBI Taxonomy" id="144406"/>
    <lineage>
        <taxon>Eukaryota</taxon>
        <taxon>Metazoa</taxon>
        <taxon>Ecdysozoa</taxon>
        <taxon>Arthropoda</taxon>
        <taxon>Hexapoda</taxon>
        <taxon>Insecta</taxon>
        <taxon>Pterygota</taxon>
        <taxon>Neoptera</taxon>
        <taxon>Endopterygota</taxon>
        <taxon>Hymenoptera</taxon>
        <taxon>Apocrita</taxon>
        <taxon>Ichneumonoidea</taxon>
        <taxon>Braconidae</taxon>
        <taxon>Euphorinae</taxon>
        <taxon>Microctonus</taxon>
    </lineage>
</organism>
<dbReference type="InterPro" id="IPR009057">
    <property type="entry name" value="Homeodomain-like_sf"/>
</dbReference>
<dbReference type="AlphaFoldDB" id="A0AA39C6H2"/>
<dbReference type="Gene3D" id="1.10.10.60">
    <property type="entry name" value="Homeodomain-like"/>
    <property type="match status" value="1"/>
</dbReference>
<dbReference type="PANTHER" id="PTHR24333:SF5">
    <property type="entry name" value="VENT HOMEOBOX"/>
    <property type="match status" value="1"/>
</dbReference>
<dbReference type="PANTHER" id="PTHR24333">
    <property type="entry name" value="HOMEO BOX HB9 LIKE A-RELATED"/>
    <property type="match status" value="1"/>
</dbReference>
<feature type="compositionally biased region" description="Low complexity" evidence="7">
    <location>
        <begin position="92"/>
        <end position="102"/>
    </location>
</feature>
<accession>A0AA39C6H2</accession>
<dbReference type="PROSITE" id="PS50071">
    <property type="entry name" value="HOMEOBOX_2"/>
    <property type="match status" value="1"/>
</dbReference>
<dbReference type="PROSITE" id="PS00027">
    <property type="entry name" value="HOMEOBOX_1"/>
    <property type="match status" value="1"/>
</dbReference>
<feature type="domain" description="Homeobox" evidence="8">
    <location>
        <begin position="124"/>
        <end position="184"/>
    </location>
</feature>
<feature type="region of interest" description="Disordered" evidence="7">
    <location>
        <begin position="39"/>
        <end position="131"/>
    </location>
</feature>
<comment type="subcellular location">
    <subcellularLocation>
        <location evidence="1 5 6">Nucleus</location>
    </subcellularLocation>
</comment>
<sequence length="275" mass="31090">MSQDNMKANSSDNPSANSKLTSFSIERLLWKDPPGNLRMAFDSTRPSSSQLEQGRFAVVPDSSMSSTNEIEIDEDQDIGSTSSELRNSYEACTSSTSSNCTSGMDTDGDKDVHERSSSVTSDEDRKKRPRTAFTATQIKSLESEFERNRYLSVAKRLQLSKSLKLTETQIKIWFQNRRTKWKRKYNNDVELLAQQYYSSLGIPTFFDYPGQLQSVTTSLLPPHLNPLSMTPAMPIVQSLPSNVSVGGQNLIYQNVQSTHAVNYFTQRLDFRRHDT</sequence>
<keyword evidence="2 5" id="KW-0238">DNA-binding</keyword>
<dbReference type="GO" id="GO:0000981">
    <property type="term" value="F:DNA-binding transcription factor activity, RNA polymerase II-specific"/>
    <property type="evidence" value="ECO:0007669"/>
    <property type="project" value="InterPro"/>
</dbReference>
<gene>
    <name evidence="9" type="ORF">PV328_009722</name>
</gene>
<dbReference type="GO" id="GO:0005634">
    <property type="term" value="C:nucleus"/>
    <property type="evidence" value="ECO:0007669"/>
    <property type="project" value="UniProtKB-SubCell"/>
</dbReference>
<evidence type="ECO:0000256" key="4">
    <source>
        <dbReference type="ARBA" id="ARBA00023242"/>
    </source>
</evidence>
<evidence type="ECO:0000256" key="7">
    <source>
        <dbReference type="SAM" id="MobiDB-lite"/>
    </source>
</evidence>
<evidence type="ECO:0000256" key="6">
    <source>
        <dbReference type="RuleBase" id="RU000682"/>
    </source>
</evidence>
<evidence type="ECO:0000259" key="8">
    <source>
        <dbReference type="PROSITE" id="PS50071"/>
    </source>
</evidence>
<keyword evidence="3 5" id="KW-0371">Homeobox</keyword>
<evidence type="ECO:0000256" key="2">
    <source>
        <dbReference type="ARBA" id="ARBA00023125"/>
    </source>
</evidence>
<dbReference type="InterPro" id="IPR020479">
    <property type="entry name" value="HD_metazoa"/>
</dbReference>
<evidence type="ECO:0000313" key="9">
    <source>
        <dbReference type="EMBL" id="KAK0158766.1"/>
    </source>
</evidence>
<dbReference type="EMBL" id="JAQQBS010001424">
    <property type="protein sequence ID" value="KAK0158766.1"/>
    <property type="molecule type" value="Genomic_DNA"/>
</dbReference>
<keyword evidence="4 5" id="KW-0539">Nucleus</keyword>
<name>A0AA39C6H2_9HYME</name>
<dbReference type="InterPro" id="IPR017970">
    <property type="entry name" value="Homeobox_CS"/>
</dbReference>
<protein>
    <recommendedName>
        <fullName evidence="8">Homeobox domain-containing protein</fullName>
    </recommendedName>
</protein>
<evidence type="ECO:0000313" key="10">
    <source>
        <dbReference type="Proteomes" id="UP001168990"/>
    </source>
</evidence>
<keyword evidence="10" id="KW-1185">Reference proteome</keyword>
<dbReference type="SUPFAM" id="SSF46689">
    <property type="entry name" value="Homeodomain-like"/>
    <property type="match status" value="1"/>
</dbReference>
<dbReference type="CDD" id="cd00086">
    <property type="entry name" value="homeodomain"/>
    <property type="match status" value="1"/>
</dbReference>
<feature type="compositionally biased region" description="Basic and acidic residues" evidence="7">
    <location>
        <begin position="107"/>
        <end position="126"/>
    </location>
</feature>
<dbReference type="Pfam" id="PF00046">
    <property type="entry name" value="Homeodomain"/>
    <property type="match status" value="1"/>
</dbReference>
<evidence type="ECO:0000256" key="3">
    <source>
        <dbReference type="ARBA" id="ARBA00023155"/>
    </source>
</evidence>
<dbReference type="InterPro" id="IPR050848">
    <property type="entry name" value="Homeobox_TF"/>
</dbReference>
<evidence type="ECO:0000256" key="5">
    <source>
        <dbReference type="PROSITE-ProRule" id="PRU00108"/>
    </source>
</evidence>